<evidence type="ECO:0000313" key="2">
    <source>
        <dbReference type="Proteomes" id="UP000887159"/>
    </source>
</evidence>
<sequence>MPPDWQRLDQGSRNSSRVMTVVRRSFEHHTSVTVQFGPFFYSNFEGGYIGVIRGIPHLQPTSREDLWPDNYLDYSHAAKTQYIYKHLCLSGNQTQGLKHSNQRN</sequence>
<reference evidence="1" key="1">
    <citation type="submission" date="2020-08" db="EMBL/GenBank/DDBJ databases">
        <title>Multicomponent nature underlies the extraordinary mechanical properties of spider dragline silk.</title>
        <authorList>
            <person name="Kono N."/>
            <person name="Nakamura H."/>
            <person name="Mori M."/>
            <person name="Yoshida Y."/>
            <person name="Ohtoshi R."/>
            <person name="Malay A.D."/>
            <person name="Moran D.A.P."/>
            <person name="Tomita M."/>
            <person name="Numata K."/>
            <person name="Arakawa K."/>
        </authorList>
    </citation>
    <scope>NUCLEOTIDE SEQUENCE</scope>
</reference>
<protein>
    <submittedName>
        <fullName evidence="1">Uncharacterized protein</fullName>
    </submittedName>
</protein>
<dbReference type="AlphaFoldDB" id="A0A8X6W1S0"/>
<proteinExistence type="predicted"/>
<dbReference type="Proteomes" id="UP000887159">
    <property type="component" value="Unassembled WGS sequence"/>
</dbReference>
<accession>A0A8X6W1S0</accession>
<keyword evidence="2" id="KW-1185">Reference proteome</keyword>
<name>A0A8X6W1S0_TRICX</name>
<comment type="caution">
    <text evidence="1">The sequence shown here is derived from an EMBL/GenBank/DDBJ whole genome shotgun (WGS) entry which is preliminary data.</text>
</comment>
<gene>
    <name evidence="1" type="ORF">TNCV_2878181</name>
</gene>
<organism evidence="1 2">
    <name type="scientific">Trichonephila clavipes</name>
    <name type="common">Golden silk orbweaver</name>
    <name type="synonym">Nephila clavipes</name>
    <dbReference type="NCBI Taxonomy" id="2585209"/>
    <lineage>
        <taxon>Eukaryota</taxon>
        <taxon>Metazoa</taxon>
        <taxon>Ecdysozoa</taxon>
        <taxon>Arthropoda</taxon>
        <taxon>Chelicerata</taxon>
        <taxon>Arachnida</taxon>
        <taxon>Araneae</taxon>
        <taxon>Araneomorphae</taxon>
        <taxon>Entelegynae</taxon>
        <taxon>Araneoidea</taxon>
        <taxon>Nephilidae</taxon>
        <taxon>Trichonephila</taxon>
    </lineage>
</organism>
<evidence type="ECO:0000313" key="1">
    <source>
        <dbReference type="EMBL" id="GFY26487.1"/>
    </source>
</evidence>
<dbReference type="EMBL" id="BMAU01021376">
    <property type="protein sequence ID" value="GFY26487.1"/>
    <property type="molecule type" value="Genomic_DNA"/>
</dbReference>